<protein>
    <recommendedName>
        <fullName evidence="1">Reverse transcriptase domain-containing protein</fullName>
    </recommendedName>
</protein>
<evidence type="ECO:0000259" key="1">
    <source>
        <dbReference type="PROSITE" id="PS50878"/>
    </source>
</evidence>
<feature type="domain" description="Reverse transcriptase" evidence="1">
    <location>
        <begin position="1"/>
        <end position="220"/>
    </location>
</feature>
<dbReference type="CDD" id="cd01650">
    <property type="entry name" value="RT_nLTR_like"/>
    <property type="match status" value="1"/>
</dbReference>
<reference evidence="2" key="1">
    <citation type="submission" date="2021-02" db="EMBL/GenBank/DDBJ databases">
        <authorList>
            <person name="Nowell W R."/>
        </authorList>
    </citation>
    <scope>NUCLEOTIDE SEQUENCE</scope>
    <source>
        <strain evidence="2">Ploen Becks lab</strain>
    </source>
</reference>
<dbReference type="Pfam" id="PF00078">
    <property type="entry name" value="RVT_1"/>
    <property type="match status" value="1"/>
</dbReference>
<proteinExistence type="predicted"/>
<name>A0A814GQE5_9BILA</name>
<sequence length="220" mass="25423">MPTKWKEAIVKMIPKPIKDHTDPNGFRPISLINTFSKLLERIIQKGLVDWINSNKIISDFQSGFRKLRQTLDHLIRLLQKCLESFNKNKNLGAIFIDIEKAFDKVWHKGLLFELNKLQIPNYLGLWLKNYLNKRLLRVKIDSELSEAIEPLTGVPQGSVLGPILFNLYFNDITEIDTQAELALFADDLASWTVAKSSRIIEERLICMGCLIWAVNFIKKK</sequence>
<dbReference type="OrthoDB" id="415068at2759"/>
<dbReference type="SUPFAM" id="SSF56672">
    <property type="entry name" value="DNA/RNA polymerases"/>
    <property type="match status" value="1"/>
</dbReference>
<organism evidence="2 3">
    <name type="scientific">Brachionus calyciflorus</name>
    <dbReference type="NCBI Taxonomy" id="104777"/>
    <lineage>
        <taxon>Eukaryota</taxon>
        <taxon>Metazoa</taxon>
        <taxon>Spiralia</taxon>
        <taxon>Gnathifera</taxon>
        <taxon>Rotifera</taxon>
        <taxon>Eurotatoria</taxon>
        <taxon>Monogononta</taxon>
        <taxon>Pseudotrocha</taxon>
        <taxon>Ploima</taxon>
        <taxon>Brachionidae</taxon>
        <taxon>Brachionus</taxon>
    </lineage>
</organism>
<dbReference type="PANTHER" id="PTHR19446">
    <property type="entry name" value="REVERSE TRANSCRIPTASES"/>
    <property type="match status" value="1"/>
</dbReference>
<dbReference type="Proteomes" id="UP000663879">
    <property type="component" value="Unassembled WGS sequence"/>
</dbReference>
<dbReference type="InterPro" id="IPR000477">
    <property type="entry name" value="RT_dom"/>
</dbReference>
<dbReference type="AlphaFoldDB" id="A0A814GQE5"/>
<evidence type="ECO:0000313" key="2">
    <source>
        <dbReference type="EMBL" id="CAF0999359.1"/>
    </source>
</evidence>
<evidence type="ECO:0000313" key="3">
    <source>
        <dbReference type="Proteomes" id="UP000663879"/>
    </source>
</evidence>
<dbReference type="InterPro" id="IPR043502">
    <property type="entry name" value="DNA/RNA_pol_sf"/>
</dbReference>
<comment type="caution">
    <text evidence="2">The sequence shown here is derived from an EMBL/GenBank/DDBJ whole genome shotgun (WGS) entry which is preliminary data.</text>
</comment>
<accession>A0A814GQE5</accession>
<dbReference type="PROSITE" id="PS50878">
    <property type="entry name" value="RT_POL"/>
    <property type="match status" value="1"/>
</dbReference>
<gene>
    <name evidence="2" type="ORF">OXX778_LOCUS16323</name>
</gene>
<dbReference type="EMBL" id="CAJNOC010003829">
    <property type="protein sequence ID" value="CAF0999359.1"/>
    <property type="molecule type" value="Genomic_DNA"/>
</dbReference>
<keyword evidence="3" id="KW-1185">Reference proteome</keyword>